<dbReference type="InterPro" id="IPR036402">
    <property type="entry name" value="EF-Ts_dimer_sf"/>
</dbReference>
<evidence type="ECO:0000256" key="6">
    <source>
        <dbReference type="RuleBase" id="RU000642"/>
    </source>
</evidence>
<dbReference type="Pfam" id="PF00889">
    <property type="entry name" value="EF_TS"/>
    <property type="match status" value="1"/>
</dbReference>
<dbReference type="Proteomes" id="UP000624703">
    <property type="component" value="Unassembled WGS sequence"/>
</dbReference>
<dbReference type="PROSITE" id="PS01126">
    <property type="entry name" value="EF_TS_1"/>
    <property type="match status" value="1"/>
</dbReference>
<dbReference type="InterPro" id="IPR018101">
    <property type="entry name" value="Transl_elong_Ts_CS"/>
</dbReference>
<evidence type="ECO:0000313" key="9">
    <source>
        <dbReference type="EMBL" id="MBK1791786.1"/>
    </source>
</evidence>
<dbReference type="HAMAP" id="MF_00050">
    <property type="entry name" value="EF_Ts"/>
    <property type="match status" value="1"/>
</dbReference>
<dbReference type="GO" id="GO:0005737">
    <property type="term" value="C:cytoplasm"/>
    <property type="evidence" value="ECO:0007669"/>
    <property type="project" value="UniProtKB-SubCell"/>
</dbReference>
<accession>A0A8J7SKK9</accession>
<evidence type="ECO:0000256" key="7">
    <source>
        <dbReference type="RuleBase" id="RU000643"/>
    </source>
</evidence>
<evidence type="ECO:0000256" key="2">
    <source>
        <dbReference type="ARBA" id="ARBA00016956"/>
    </source>
</evidence>
<evidence type="ECO:0000256" key="1">
    <source>
        <dbReference type="ARBA" id="ARBA00005532"/>
    </source>
</evidence>
<dbReference type="SUPFAM" id="SSF46934">
    <property type="entry name" value="UBA-like"/>
    <property type="match status" value="1"/>
</dbReference>
<organism evidence="9 10">
    <name type="scientific">Persicirhabdus sediminis</name>
    <dbReference type="NCBI Taxonomy" id="454144"/>
    <lineage>
        <taxon>Bacteria</taxon>
        <taxon>Pseudomonadati</taxon>
        <taxon>Verrucomicrobiota</taxon>
        <taxon>Verrucomicrobiia</taxon>
        <taxon>Verrucomicrobiales</taxon>
        <taxon>Verrucomicrobiaceae</taxon>
        <taxon>Persicirhabdus</taxon>
    </lineage>
</organism>
<dbReference type="EMBL" id="JAENIM010000041">
    <property type="protein sequence ID" value="MBK1791786.1"/>
    <property type="molecule type" value="Genomic_DNA"/>
</dbReference>
<dbReference type="SUPFAM" id="SSF54713">
    <property type="entry name" value="Elongation factor Ts (EF-Ts), dimerisation domain"/>
    <property type="match status" value="2"/>
</dbReference>
<evidence type="ECO:0000256" key="4">
    <source>
        <dbReference type="ARBA" id="ARBA00022917"/>
    </source>
</evidence>
<dbReference type="NCBIfam" id="TIGR00116">
    <property type="entry name" value="tsf"/>
    <property type="match status" value="1"/>
</dbReference>
<sequence>MAITASLVKQLRDITNAGMMDCKKVLGETNGDIDAAVKLLREKGIVKAAKKASREASEGTITNTSSDDKRSGTLIEINCETDFVAKNDIFQDIVKTLNAATAEAKAADLEAALEVKVGDTTVSNLIQEKVIELGENMLVRNYARYEVAEGTQGAIASYIHLGGKVGVILELNCEKAETAANADFQALANDICLQVAATKPAGLTSDDIDATVIEEENEINRKQLEEQGKPANIIENILKGKINKFYAENCLVNQAFIKDDKVSISQLLDAKGKEFGDTLSIARYSRFSIGG</sequence>
<proteinExistence type="inferred from homology"/>
<dbReference type="GO" id="GO:0003746">
    <property type="term" value="F:translation elongation factor activity"/>
    <property type="evidence" value="ECO:0007669"/>
    <property type="project" value="UniProtKB-UniRule"/>
</dbReference>
<evidence type="ECO:0000259" key="8">
    <source>
        <dbReference type="Pfam" id="PF00889"/>
    </source>
</evidence>
<comment type="function">
    <text evidence="5 6">Associates with the EF-Tu.GDP complex and induces the exchange of GDP to GTP. It remains bound to the aminoacyl-tRNA.EF-Tu.GTP complex up to the GTP hydrolysis stage on the ribosome.</text>
</comment>
<keyword evidence="5" id="KW-0963">Cytoplasm</keyword>
<dbReference type="AlphaFoldDB" id="A0A8J7SKK9"/>
<dbReference type="PANTHER" id="PTHR11741">
    <property type="entry name" value="ELONGATION FACTOR TS"/>
    <property type="match status" value="1"/>
</dbReference>
<name>A0A8J7SKK9_9BACT</name>
<comment type="similarity">
    <text evidence="1 5 6">Belongs to the EF-Ts family.</text>
</comment>
<dbReference type="PANTHER" id="PTHR11741:SF0">
    <property type="entry name" value="ELONGATION FACTOR TS, MITOCHONDRIAL"/>
    <property type="match status" value="1"/>
</dbReference>
<dbReference type="Gene3D" id="3.30.479.20">
    <property type="entry name" value="Elongation factor Ts, dimerisation domain"/>
    <property type="match status" value="2"/>
</dbReference>
<dbReference type="FunFam" id="1.10.286.20:FF:000001">
    <property type="entry name" value="Elongation factor Ts"/>
    <property type="match status" value="1"/>
</dbReference>
<keyword evidence="3 5" id="KW-0251">Elongation factor</keyword>
<evidence type="ECO:0000256" key="3">
    <source>
        <dbReference type="ARBA" id="ARBA00022768"/>
    </source>
</evidence>
<protein>
    <recommendedName>
        <fullName evidence="2 5">Elongation factor Ts</fullName>
        <shortName evidence="5">EF-Ts</shortName>
    </recommendedName>
</protein>
<dbReference type="Gene3D" id="1.10.286.20">
    <property type="match status" value="1"/>
</dbReference>
<reference evidence="9" key="1">
    <citation type="submission" date="2021-01" db="EMBL/GenBank/DDBJ databases">
        <title>Modified the classification status of verrucomicrobia.</title>
        <authorList>
            <person name="Feng X."/>
        </authorList>
    </citation>
    <scope>NUCLEOTIDE SEQUENCE</scope>
    <source>
        <strain evidence="9">_KCTC 22039</strain>
    </source>
</reference>
<dbReference type="InterPro" id="IPR001816">
    <property type="entry name" value="Transl_elong_EFTs/EF1B"/>
</dbReference>
<dbReference type="Gene3D" id="1.10.8.10">
    <property type="entry name" value="DNA helicase RuvA subunit, C-terminal domain"/>
    <property type="match status" value="1"/>
</dbReference>
<feature type="domain" description="Translation elongation factor EFTs/EF1B dimerisation" evidence="8">
    <location>
        <begin position="72"/>
        <end position="290"/>
    </location>
</feature>
<evidence type="ECO:0000313" key="10">
    <source>
        <dbReference type="Proteomes" id="UP000624703"/>
    </source>
</evidence>
<comment type="subcellular location">
    <subcellularLocation>
        <location evidence="5 7">Cytoplasm</location>
    </subcellularLocation>
</comment>
<dbReference type="CDD" id="cd14275">
    <property type="entry name" value="UBA_EF-Ts"/>
    <property type="match status" value="1"/>
</dbReference>
<feature type="region of interest" description="Involved in Mg(2+) ion dislocation from EF-Tu" evidence="5">
    <location>
        <begin position="81"/>
        <end position="84"/>
    </location>
</feature>
<dbReference type="FunFam" id="1.10.8.10:FF:000001">
    <property type="entry name" value="Elongation factor Ts"/>
    <property type="match status" value="1"/>
</dbReference>
<dbReference type="InterPro" id="IPR009060">
    <property type="entry name" value="UBA-like_sf"/>
</dbReference>
<keyword evidence="10" id="KW-1185">Reference proteome</keyword>
<dbReference type="PROSITE" id="PS01127">
    <property type="entry name" value="EF_TS_2"/>
    <property type="match status" value="1"/>
</dbReference>
<gene>
    <name evidence="5" type="primary">tsf</name>
    <name evidence="9" type="ORF">JIN82_11545</name>
</gene>
<evidence type="ECO:0000256" key="5">
    <source>
        <dbReference type="HAMAP-Rule" id="MF_00050"/>
    </source>
</evidence>
<keyword evidence="4 5" id="KW-0648">Protein biosynthesis</keyword>
<dbReference type="RefSeq" id="WP_200311805.1">
    <property type="nucleotide sequence ID" value="NZ_JAENIM010000041.1"/>
</dbReference>
<dbReference type="InterPro" id="IPR014039">
    <property type="entry name" value="Transl_elong_EFTs/EF1B_dimer"/>
</dbReference>
<comment type="caution">
    <text evidence="9">The sequence shown here is derived from an EMBL/GenBank/DDBJ whole genome shotgun (WGS) entry which is preliminary data.</text>
</comment>